<reference evidence="2" key="1">
    <citation type="submission" date="2021-02" db="EMBL/GenBank/DDBJ databases">
        <authorList>
            <person name="Nowell W R."/>
        </authorList>
    </citation>
    <scope>NUCLEOTIDE SEQUENCE</scope>
</reference>
<proteinExistence type="predicted"/>
<dbReference type="Proteomes" id="UP000663870">
    <property type="component" value="Unassembled WGS sequence"/>
</dbReference>
<evidence type="ECO:0000313" key="2">
    <source>
        <dbReference type="EMBL" id="CAF1570126.1"/>
    </source>
</evidence>
<dbReference type="EMBL" id="CAJNOH010002477">
    <property type="protein sequence ID" value="CAF1295473.1"/>
    <property type="molecule type" value="Genomic_DNA"/>
</dbReference>
<evidence type="ECO:0000313" key="3">
    <source>
        <dbReference type="Proteomes" id="UP000663870"/>
    </source>
</evidence>
<dbReference type="EMBL" id="CAJNOL010003660">
    <property type="protein sequence ID" value="CAF1570126.1"/>
    <property type="molecule type" value="Genomic_DNA"/>
</dbReference>
<sequence>MASTNLIDNTQREIGNIETNNDINQWGQAILRSKTSLIKPYSKYTEEGLRPRSPNAPYTILTKEQESSIDRTASPLFFNKSRISTSTGVFRRFRQRQTDSLPMSHLRAGGAVGAGTEYTYITPQAYTSKLPEKYNGSTADGYPKWYPNRAGERTLAHLREDIPVERYVSIDMFRRPPTGRSGQIIFDHGRPNDGYYLQRNGYDTTWFGSNIELNRRHILDSIQPKTRTEYEQEKINQQNHYRKENNKWPYLSEYGEQFVLGTTVERKQKTDLERAKQHIGQNPTRFTSLHNQLAASAVAQGRTLINDPSLVVKC</sequence>
<keyword evidence="3" id="KW-1185">Reference proteome</keyword>
<dbReference type="Proteomes" id="UP000663854">
    <property type="component" value="Unassembled WGS sequence"/>
</dbReference>
<protein>
    <submittedName>
        <fullName evidence="2">Uncharacterized protein</fullName>
    </submittedName>
</protein>
<organism evidence="2 3">
    <name type="scientific">Rotaria sordida</name>
    <dbReference type="NCBI Taxonomy" id="392033"/>
    <lineage>
        <taxon>Eukaryota</taxon>
        <taxon>Metazoa</taxon>
        <taxon>Spiralia</taxon>
        <taxon>Gnathifera</taxon>
        <taxon>Rotifera</taxon>
        <taxon>Eurotatoria</taxon>
        <taxon>Bdelloidea</taxon>
        <taxon>Philodinida</taxon>
        <taxon>Philodinidae</taxon>
        <taxon>Rotaria</taxon>
    </lineage>
</organism>
<accession>A0A815YFN4</accession>
<comment type="caution">
    <text evidence="2">The sequence shown here is derived from an EMBL/GenBank/DDBJ whole genome shotgun (WGS) entry which is preliminary data.</text>
</comment>
<evidence type="ECO:0000313" key="1">
    <source>
        <dbReference type="EMBL" id="CAF1295473.1"/>
    </source>
</evidence>
<name>A0A815YFN4_9BILA</name>
<gene>
    <name evidence="2" type="ORF">JXQ802_LOCUS45126</name>
    <name evidence="1" type="ORF">PYM288_LOCUS29626</name>
</gene>
<dbReference type="AlphaFoldDB" id="A0A815YFN4"/>